<comment type="similarity">
    <text evidence="2 5">Belongs to the GMC oxidoreductase family.</text>
</comment>
<dbReference type="eggNOG" id="KOG1238">
    <property type="taxonomic scope" value="Eukaryota"/>
</dbReference>
<dbReference type="GO" id="GO:0016614">
    <property type="term" value="F:oxidoreductase activity, acting on CH-OH group of donors"/>
    <property type="evidence" value="ECO:0007669"/>
    <property type="project" value="InterPro"/>
</dbReference>
<dbReference type="SUPFAM" id="SSF51905">
    <property type="entry name" value="FAD/NAD(P)-binding domain"/>
    <property type="match status" value="1"/>
</dbReference>
<dbReference type="InterPro" id="IPR007867">
    <property type="entry name" value="GMC_OxRtase_C"/>
</dbReference>
<dbReference type="EMBL" id="CAEY01001879">
    <property type="status" value="NOT_ANNOTATED_CDS"/>
    <property type="molecule type" value="Genomic_DNA"/>
</dbReference>
<keyword evidence="6" id="KW-0812">Transmembrane</keyword>
<dbReference type="InterPro" id="IPR036188">
    <property type="entry name" value="FAD/NAD-bd_sf"/>
</dbReference>
<reference evidence="8" key="2">
    <citation type="submission" date="2015-06" db="UniProtKB">
        <authorList>
            <consortium name="EnsemblMetazoa"/>
        </authorList>
    </citation>
    <scope>IDENTIFICATION</scope>
</reference>
<dbReference type="Gene3D" id="3.30.560.10">
    <property type="entry name" value="Glucose Oxidase, domain 3"/>
    <property type="match status" value="1"/>
</dbReference>
<dbReference type="Pfam" id="PF05199">
    <property type="entry name" value="GMC_oxred_C"/>
    <property type="match status" value="1"/>
</dbReference>
<dbReference type="Proteomes" id="UP000015104">
    <property type="component" value="Unassembled WGS sequence"/>
</dbReference>
<proteinExistence type="inferred from homology"/>
<dbReference type="Gene3D" id="3.50.50.60">
    <property type="entry name" value="FAD/NAD(P)-binding domain"/>
    <property type="match status" value="1"/>
</dbReference>
<keyword evidence="6" id="KW-1133">Transmembrane helix</keyword>
<evidence type="ECO:0000313" key="9">
    <source>
        <dbReference type="Proteomes" id="UP000015104"/>
    </source>
</evidence>
<dbReference type="InterPro" id="IPR000172">
    <property type="entry name" value="GMC_OxRdtase_N"/>
</dbReference>
<sequence>MQIKINLNSFTGVSRIPDTNCLQANNLDNQFDCKAIQIYNLLHLLNAKLVYFFKMNISMIVFQFTLLLSVHLLGAQFSIPSITSEITKLRDARIEFFNKFLNSIPIPEKASKQVLLRKVSGKAFNSELIDAASQLETIIASPHGPIASPYSLDFDLPSNNNNTYDYVIVGAGAAGSTVAARLTEDPSVRVLVIEAGGKENNFNNIPLFALLQQKTPIDWGYYSTPQTRSAQGLNDDQIPASRGKVVGGSTSINFMLYVRGNPSDYDKWQELGATGWNYSAMAPYFVKMEDSRDSKSDPGYHGTKGPMTISELNDPFEADTALLEGAREYGLNIGDYNGADQMRFQYGSHYIRDGKRCSTGRAYLGPASSRPNLDIFLYSRVNKVIFDGKRAIGVEFTNSEKDYQVFARTKVIICAGGIATPQLLMLSGIGPRDQLEKFNISIVHESPGVGNNLQDHIFTILFFRTNYGTSFVPDRIDAAKSFVEYVTTHNGSFTSSGLNVNGFWRSKYADDSRPDIQIQAESLGLGNVLANYYLGYLFNIDKQTLLKYFMPNAETDGTIVLMTLVRPRNTGTIKLASSDPRDPPLIDFNFFTNPRDLAAMVEGCKLVLNISKTQAMQSVGAEFFNSPLPGCEQYQFESDDYLRCLIQTLTFTIWHSIGTAKMGSPDDPMAVVSPDLLVHGVDNLMVIDTSVMPEIPTGNTAAPTIALAERAADMLRGRVLRPQSLPFTDEEDIISDYVPYQIND</sequence>
<evidence type="ECO:0000256" key="3">
    <source>
        <dbReference type="ARBA" id="ARBA00022630"/>
    </source>
</evidence>
<dbReference type="SUPFAM" id="SSF54373">
    <property type="entry name" value="FAD-linked reductases, C-terminal domain"/>
    <property type="match status" value="1"/>
</dbReference>
<name>T1K8M3_TETUR</name>
<dbReference type="EnsemblMetazoa" id="tetur07g01860.1">
    <property type="protein sequence ID" value="tetur07g01860.1"/>
    <property type="gene ID" value="tetur07g01860"/>
</dbReference>
<dbReference type="STRING" id="32264.T1K8M3"/>
<dbReference type="PANTHER" id="PTHR11552">
    <property type="entry name" value="GLUCOSE-METHANOL-CHOLINE GMC OXIDOREDUCTASE"/>
    <property type="match status" value="1"/>
</dbReference>
<evidence type="ECO:0000313" key="8">
    <source>
        <dbReference type="EnsemblMetazoa" id="tetur07g01860.1"/>
    </source>
</evidence>
<keyword evidence="3 5" id="KW-0285">Flavoprotein</keyword>
<dbReference type="GO" id="GO:0050660">
    <property type="term" value="F:flavin adenine dinucleotide binding"/>
    <property type="evidence" value="ECO:0007669"/>
    <property type="project" value="InterPro"/>
</dbReference>
<evidence type="ECO:0000256" key="5">
    <source>
        <dbReference type="RuleBase" id="RU003968"/>
    </source>
</evidence>
<evidence type="ECO:0000256" key="2">
    <source>
        <dbReference type="ARBA" id="ARBA00010790"/>
    </source>
</evidence>
<dbReference type="Pfam" id="PF00732">
    <property type="entry name" value="GMC_oxred_N"/>
    <property type="match status" value="1"/>
</dbReference>
<evidence type="ECO:0000256" key="4">
    <source>
        <dbReference type="ARBA" id="ARBA00022827"/>
    </source>
</evidence>
<protein>
    <recommendedName>
        <fullName evidence="7">Glucose-methanol-choline oxidoreductase N-terminal domain-containing protein</fullName>
    </recommendedName>
</protein>
<keyword evidence="4 5" id="KW-0274">FAD</keyword>
<feature type="domain" description="Glucose-methanol-choline oxidoreductase N-terminal" evidence="7">
    <location>
        <begin position="243"/>
        <end position="266"/>
    </location>
</feature>
<dbReference type="HOGENOM" id="CLU_002865_9_0_1"/>
<keyword evidence="9" id="KW-1185">Reference proteome</keyword>
<dbReference type="InterPro" id="IPR012132">
    <property type="entry name" value="GMC_OxRdtase"/>
</dbReference>
<dbReference type="PANTHER" id="PTHR11552:SF147">
    <property type="entry name" value="CHOLINE DEHYDROGENASE, MITOCHONDRIAL"/>
    <property type="match status" value="1"/>
</dbReference>
<accession>T1K8M3</accession>
<dbReference type="AlphaFoldDB" id="T1K8M3"/>
<reference evidence="9" key="1">
    <citation type="submission" date="2011-08" db="EMBL/GenBank/DDBJ databases">
        <authorList>
            <person name="Rombauts S."/>
        </authorList>
    </citation>
    <scope>NUCLEOTIDE SEQUENCE</scope>
    <source>
        <strain evidence="9">London</strain>
    </source>
</reference>
<evidence type="ECO:0000256" key="1">
    <source>
        <dbReference type="ARBA" id="ARBA00001974"/>
    </source>
</evidence>
<feature type="transmembrane region" description="Helical" evidence="6">
    <location>
        <begin position="57"/>
        <end position="79"/>
    </location>
</feature>
<evidence type="ECO:0000256" key="6">
    <source>
        <dbReference type="SAM" id="Phobius"/>
    </source>
</evidence>
<dbReference type="PROSITE" id="PS00623">
    <property type="entry name" value="GMC_OXRED_1"/>
    <property type="match status" value="1"/>
</dbReference>
<evidence type="ECO:0000259" key="7">
    <source>
        <dbReference type="PROSITE" id="PS00623"/>
    </source>
</evidence>
<keyword evidence="6" id="KW-0472">Membrane</keyword>
<organism evidence="8 9">
    <name type="scientific">Tetranychus urticae</name>
    <name type="common">Two-spotted spider mite</name>
    <dbReference type="NCBI Taxonomy" id="32264"/>
    <lineage>
        <taxon>Eukaryota</taxon>
        <taxon>Metazoa</taxon>
        <taxon>Ecdysozoa</taxon>
        <taxon>Arthropoda</taxon>
        <taxon>Chelicerata</taxon>
        <taxon>Arachnida</taxon>
        <taxon>Acari</taxon>
        <taxon>Acariformes</taxon>
        <taxon>Trombidiformes</taxon>
        <taxon>Prostigmata</taxon>
        <taxon>Eleutherengona</taxon>
        <taxon>Raphignathae</taxon>
        <taxon>Tetranychoidea</taxon>
        <taxon>Tetranychidae</taxon>
        <taxon>Tetranychus</taxon>
    </lineage>
</organism>
<comment type="cofactor">
    <cofactor evidence="1">
        <name>FAD</name>
        <dbReference type="ChEBI" id="CHEBI:57692"/>
    </cofactor>
</comment>